<evidence type="ECO:0000256" key="3">
    <source>
        <dbReference type="ARBA" id="ARBA00023163"/>
    </source>
</evidence>
<dbReference type="EMBL" id="FOLD01000017">
    <property type="protein sequence ID" value="SFD14729.1"/>
    <property type="molecule type" value="Genomic_DNA"/>
</dbReference>
<protein>
    <submittedName>
        <fullName evidence="5">Transcriptional regulator, LacI family</fullName>
    </submittedName>
</protein>
<dbReference type="STRING" id="1164594.SAMN05216204_11774"/>
<evidence type="ECO:0000313" key="5">
    <source>
        <dbReference type="EMBL" id="SFD14729.1"/>
    </source>
</evidence>
<dbReference type="PANTHER" id="PTHR30146:SF120">
    <property type="entry name" value="ALANINE RACEMASE"/>
    <property type="match status" value="1"/>
</dbReference>
<evidence type="ECO:0000256" key="1">
    <source>
        <dbReference type="ARBA" id="ARBA00023015"/>
    </source>
</evidence>
<keyword evidence="2" id="KW-0238">DNA-binding</keyword>
<dbReference type="Pfam" id="PF00356">
    <property type="entry name" value="LacI"/>
    <property type="match status" value="1"/>
</dbReference>
<gene>
    <name evidence="5" type="ORF">SAMN05216204_11774</name>
</gene>
<dbReference type="RefSeq" id="WP_091875358.1">
    <property type="nucleotide sequence ID" value="NZ_FOLD01000017.1"/>
</dbReference>
<dbReference type="Gene3D" id="1.10.260.40">
    <property type="entry name" value="lambda repressor-like DNA-binding domains"/>
    <property type="match status" value="1"/>
</dbReference>
<dbReference type="Gene3D" id="3.40.50.2300">
    <property type="match status" value="2"/>
</dbReference>
<dbReference type="InterPro" id="IPR010982">
    <property type="entry name" value="Lambda_DNA-bd_dom_sf"/>
</dbReference>
<evidence type="ECO:0000259" key="4">
    <source>
        <dbReference type="PROSITE" id="PS50932"/>
    </source>
</evidence>
<dbReference type="Proteomes" id="UP000198639">
    <property type="component" value="Unassembled WGS sequence"/>
</dbReference>
<dbReference type="InterPro" id="IPR028082">
    <property type="entry name" value="Peripla_BP_I"/>
</dbReference>
<dbReference type="InterPro" id="IPR000843">
    <property type="entry name" value="HTH_LacI"/>
</dbReference>
<dbReference type="GO" id="GO:0000976">
    <property type="term" value="F:transcription cis-regulatory region binding"/>
    <property type="evidence" value="ECO:0007669"/>
    <property type="project" value="TreeGrafter"/>
</dbReference>
<sequence>MPVTIRDIARVTRYSIGTVSRALKNQDGLTEKTRARIRSVAQELGYDLAKLRQGELRRITFLLHRQHDTSASSPFYLPVLHGAEEACRKRGIALSFVVLGPAEPVLDLVRVHQPDALLCAGFFEPELLGALRDTGKPLVLLDMRLPGFCSVNPDHALGGYLATRHLLQMGRKRVAMLCGSLAHHSIHERSRGFRRALFEARMLADPELEVQLPSVGDPAANVRQALDALLALPRRPDALFCYNDSTALAALQHALARGLKVPHDLAIVGFDDIGAAAAAIPPLSSVAIDKEALGALGVELLLEKHPAPDADRTLPVRLVVRESSNDD</sequence>
<dbReference type="PANTHER" id="PTHR30146">
    <property type="entry name" value="LACI-RELATED TRANSCRIPTIONAL REPRESSOR"/>
    <property type="match status" value="1"/>
</dbReference>
<dbReference type="SMART" id="SM00354">
    <property type="entry name" value="HTH_LACI"/>
    <property type="match status" value="1"/>
</dbReference>
<accession>A0A1I1PY27</accession>
<dbReference type="SUPFAM" id="SSF47413">
    <property type="entry name" value="lambda repressor-like DNA-binding domains"/>
    <property type="match status" value="1"/>
</dbReference>
<keyword evidence="1" id="KW-0805">Transcription regulation</keyword>
<dbReference type="OrthoDB" id="9805642at2"/>
<dbReference type="PROSITE" id="PS50932">
    <property type="entry name" value="HTH_LACI_2"/>
    <property type="match status" value="1"/>
</dbReference>
<dbReference type="AlphaFoldDB" id="A0A1I1PY27"/>
<feature type="domain" description="HTH lacI-type" evidence="4">
    <location>
        <begin position="3"/>
        <end position="58"/>
    </location>
</feature>
<dbReference type="InterPro" id="IPR046335">
    <property type="entry name" value="LacI/GalR-like_sensor"/>
</dbReference>
<organism evidence="5 6">
    <name type="scientific">Massilia yuzhufengensis</name>
    <dbReference type="NCBI Taxonomy" id="1164594"/>
    <lineage>
        <taxon>Bacteria</taxon>
        <taxon>Pseudomonadati</taxon>
        <taxon>Pseudomonadota</taxon>
        <taxon>Betaproteobacteria</taxon>
        <taxon>Burkholderiales</taxon>
        <taxon>Oxalobacteraceae</taxon>
        <taxon>Telluria group</taxon>
        <taxon>Massilia</taxon>
    </lineage>
</organism>
<keyword evidence="6" id="KW-1185">Reference proteome</keyword>
<dbReference type="Pfam" id="PF13377">
    <property type="entry name" value="Peripla_BP_3"/>
    <property type="match status" value="1"/>
</dbReference>
<proteinExistence type="predicted"/>
<reference evidence="6" key="1">
    <citation type="submission" date="2016-10" db="EMBL/GenBank/DDBJ databases">
        <authorList>
            <person name="Varghese N."/>
            <person name="Submissions S."/>
        </authorList>
    </citation>
    <scope>NUCLEOTIDE SEQUENCE [LARGE SCALE GENOMIC DNA]</scope>
    <source>
        <strain evidence="6">CGMCC 1.12041</strain>
    </source>
</reference>
<dbReference type="GO" id="GO:0003700">
    <property type="term" value="F:DNA-binding transcription factor activity"/>
    <property type="evidence" value="ECO:0007669"/>
    <property type="project" value="TreeGrafter"/>
</dbReference>
<keyword evidence="3" id="KW-0804">Transcription</keyword>
<dbReference type="CDD" id="cd06267">
    <property type="entry name" value="PBP1_LacI_sugar_binding-like"/>
    <property type="match status" value="1"/>
</dbReference>
<evidence type="ECO:0000313" key="6">
    <source>
        <dbReference type="Proteomes" id="UP000198639"/>
    </source>
</evidence>
<evidence type="ECO:0000256" key="2">
    <source>
        <dbReference type="ARBA" id="ARBA00023125"/>
    </source>
</evidence>
<dbReference type="CDD" id="cd01392">
    <property type="entry name" value="HTH_LacI"/>
    <property type="match status" value="1"/>
</dbReference>
<dbReference type="SUPFAM" id="SSF53822">
    <property type="entry name" value="Periplasmic binding protein-like I"/>
    <property type="match status" value="1"/>
</dbReference>
<name>A0A1I1PY27_9BURK</name>